<feature type="domain" description="Schwannomin interacting protein 1 C-terminal" evidence="4">
    <location>
        <begin position="110"/>
        <end position="184"/>
    </location>
</feature>
<proteinExistence type="predicted"/>
<dbReference type="InterPro" id="IPR039045">
    <property type="entry name" value="SCHIP_1"/>
</dbReference>
<evidence type="ECO:0000313" key="5">
    <source>
        <dbReference type="EMBL" id="NXS80576.1"/>
    </source>
</evidence>
<feature type="domain" description="Schwannomin interacting protein 1 C-terminal" evidence="4">
    <location>
        <begin position="2"/>
        <end position="41"/>
    </location>
</feature>
<protein>
    <submittedName>
        <fullName evidence="5">SCHI1 protein</fullName>
    </submittedName>
</protein>
<feature type="compositionally biased region" description="Basic and acidic residues" evidence="3">
    <location>
        <begin position="19"/>
        <end position="33"/>
    </location>
</feature>
<organism evidence="5 6">
    <name type="scientific">Erpornis zantholeuca</name>
    <dbReference type="NCBI Taxonomy" id="1112836"/>
    <lineage>
        <taxon>Eukaryota</taxon>
        <taxon>Metazoa</taxon>
        <taxon>Chordata</taxon>
        <taxon>Craniata</taxon>
        <taxon>Vertebrata</taxon>
        <taxon>Euteleostomi</taxon>
        <taxon>Archelosauria</taxon>
        <taxon>Archosauria</taxon>
        <taxon>Dinosauria</taxon>
        <taxon>Saurischia</taxon>
        <taxon>Theropoda</taxon>
        <taxon>Coelurosauria</taxon>
        <taxon>Aves</taxon>
        <taxon>Neognathae</taxon>
        <taxon>Neoaves</taxon>
        <taxon>Telluraves</taxon>
        <taxon>Australaves</taxon>
        <taxon>Passeriformes</taxon>
        <taxon>Sylvioidea</taxon>
        <taxon>Timaliidae</taxon>
        <taxon>Erpornis</taxon>
    </lineage>
</organism>
<reference evidence="5 6" key="1">
    <citation type="submission" date="2019-09" db="EMBL/GenBank/DDBJ databases">
        <title>Bird 10,000 Genomes (B10K) Project - Family phase.</title>
        <authorList>
            <person name="Zhang G."/>
        </authorList>
    </citation>
    <scope>NUCLEOTIDE SEQUENCE [LARGE SCALE GENOMIC DNA]</scope>
    <source>
        <strain evidence="5">B10K-DU-002-58</strain>
        <tissue evidence="5">Muscle</tissue>
    </source>
</reference>
<comment type="caution">
    <text evidence="5">The sequence shown here is derived from an EMBL/GenBank/DDBJ whole genome shotgun (WGS) entry which is preliminary data.</text>
</comment>
<evidence type="ECO:0000256" key="3">
    <source>
        <dbReference type="SAM" id="MobiDB-lite"/>
    </source>
</evidence>
<sequence>SCRLQSGMNLQICFVNDSGSDKDSDGDDSKTETSLDTPLSPMVESSICGGRDIWGFFFFSRMEKISLESFICGGRETSGDFCFKISKESSKILNISLQLPHMPHISECLMKRSLKPTDLRDMTIGQLQVIVNDLHSQIESLNEELVQLLLIRDELHTEQDAMLVDIEDLTRHAESQQKHMAEKMPAK</sequence>
<dbReference type="EMBL" id="VZTN01010022">
    <property type="protein sequence ID" value="NXS80576.1"/>
    <property type="molecule type" value="Genomic_DNA"/>
</dbReference>
<name>A0A7L2XCW5_9PASS</name>
<feature type="coiled-coil region" evidence="2">
    <location>
        <begin position="124"/>
        <end position="158"/>
    </location>
</feature>
<dbReference type="AlphaFoldDB" id="A0A7L2XCW5"/>
<keyword evidence="1 2" id="KW-0175">Coiled coil</keyword>
<evidence type="ECO:0000256" key="2">
    <source>
        <dbReference type="SAM" id="Coils"/>
    </source>
</evidence>
<feature type="region of interest" description="Disordered" evidence="3">
    <location>
        <begin position="18"/>
        <end position="38"/>
    </location>
</feature>
<evidence type="ECO:0000259" key="4">
    <source>
        <dbReference type="Pfam" id="PF10148"/>
    </source>
</evidence>
<dbReference type="GO" id="GO:0035332">
    <property type="term" value="P:positive regulation of hippo signaling"/>
    <property type="evidence" value="ECO:0007669"/>
    <property type="project" value="TreeGrafter"/>
</dbReference>
<dbReference type="InterPro" id="IPR015649">
    <property type="entry name" value="SCHIP_1_C"/>
</dbReference>
<keyword evidence="6" id="KW-1185">Reference proteome</keyword>
<evidence type="ECO:0000313" key="6">
    <source>
        <dbReference type="Proteomes" id="UP000545329"/>
    </source>
</evidence>
<dbReference type="Pfam" id="PF10148">
    <property type="entry name" value="SCHIP-1_C"/>
    <property type="match status" value="2"/>
</dbReference>
<dbReference type="Proteomes" id="UP000545329">
    <property type="component" value="Unassembled WGS sequence"/>
</dbReference>
<dbReference type="OrthoDB" id="6260144at2759"/>
<accession>A0A7L2XCW5</accession>
<dbReference type="GO" id="GO:0005886">
    <property type="term" value="C:plasma membrane"/>
    <property type="evidence" value="ECO:0007669"/>
    <property type="project" value="TreeGrafter"/>
</dbReference>
<evidence type="ECO:0000256" key="1">
    <source>
        <dbReference type="ARBA" id="ARBA00023054"/>
    </source>
</evidence>
<gene>
    <name evidence="5" type="primary">Schip1</name>
    <name evidence="5" type="ORF">ERPZAN_R06866</name>
</gene>
<dbReference type="PANTHER" id="PTHR13103:SF2">
    <property type="entry name" value="IQCJ-SCHIP1 READTHROUGH TRANSCRIPT PROTEIN-RELATED"/>
    <property type="match status" value="1"/>
</dbReference>
<dbReference type="GO" id="GO:0030054">
    <property type="term" value="C:cell junction"/>
    <property type="evidence" value="ECO:0007669"/>
    <property type="project" value="TreeGrafter"/>
</dbReference>
<feature type="non-terminal residue" evidence="5">
    <location>
        <position position="1"/>
    </location>
</feature>
<feature type="non-terminal residue" evidence="5">
    <location>
        <position position="187"/>
    </location>
</feature>
<dbReference type="PANTHER" id="PTHR13103">
    <property type="entry name" value="SCHWANNOMIN INTERACTING PROTEIN 1"/>
    <property type="match status" value="1"/>
</dbReference>